<gene>
    <name evidence="1" type="ORF">CLV89_1573</name>
</gene>
<dbReference type="AlphaFoldDB" id="A0A2T0ZX34"/>
<evidence type="ECO:0000313" key="2">
    <source>
        <dbReference type="Proteomes" id="UP000237718"/>
    </source>
</evidence>
<evidence type="ECO:0000313" key="1">
    <source>
        <dbReference type="EMBL" id="PRZ40834.1"/>
    </source>
</evidence>
<proteinExistence type="predicted"/>
<accession>A0A2T0ZX34</accession>
<comment type="caution">
    <text evidence="1">The sequence shown here is derived from an EMBL/GenBank/DDBJ whole genome shotgun (WGS) entry which is preliminary data.</text>
</comment>
<reference evidence="1 2" key="1">
    <citation type="submission" date="2018-03" db="EMBL/GenBank/DDBJ databases">
        <title>Genomic Encyclopedia of Archaeal and Bacterial Type Strains, Phase II (KMG-II): from individual species to whole genera.</title>
        <authorList>
            <person name="Goeker M."/>
        </authorList>
    </citation>
    <scope>NUCLEOTIDE SEQUENCE [LARGE SCALE GENOMIC DNA]</scope>
    <source>
        <strain evidence="1 2">DSM 25328</strain>
    </source>
</reference>
<dbReference type="RefSeq" id="WP_106165745.1">
    <property type="nucleotide sequence ID" value="NZ_PVUF01000057.1"/>
</dbReference>
<organism evidence="1 2">
    <name type="scientific">Tritonibacter scottomollicae</name>
    <name type="common">Epibacterium scottomollicae</name>
    <dbReference type="NCBI Taxonomy" id="483013"/>
    <lineage>
        <taxon>Bacteria</taxon>
        <taxon>Pseudomonadati</taxon>
        <taxon>Pseudomonadota</taxon>
        <taxon>Alphaproteobacteria</taxon>
        <taxon>Rhodobacterales</taxon>
        <taxon>Paracoccaceae</taxon>
        <taxon>Tritonibacter</taxon>
    </lineage>
</organism>
<protein>
    <submittedName>
        <fullName evidence="1">Uncharacterized protein</fullName>
    </submittedName>
</protein>
<name>A0A2T0ZX34_TRISK</name>
<dbReference type="Proteomes" id="UP000237718">
    <property type="component" value="Unassembled WGS sequence"/>
</dbReference>
<sequence length="128" mass="13752">MALKVTSGAWSDAAKENQQQRDALRRAFFVQAGVPVASSLREVFLSPANRITNVASLVQHVLSPRIDDANLSAAAKASLQAAEAIGLAVPALPQHFDSRPHSIAAHSPEVLRSFFVDDQETGLEMAMF</sequence>
<dbReference type="EMBL" id="PVUF01000057">
    <property type="protein sequence ID" value="PRZ40834.1"/>
    <property type="molecule type" value="Genomic_DNA"/>
</dbReference>